<name>A0A1M5CDP6_9BACT</name>
<evidence type="ECO:0000313" key="2">
    <source>
        <dbReference type="Proteomes" id="UP000184368"/>
    </source>
</evidence>
<sequence>MFDKPYPLRYLGAKPTLVPNPILITQYSFPAVHRRYMVTFETFSFGVTAVKYCGMDERNAKNRFDKIYNDDDAFKVITTCLYAMLDYWKRNPAANLSFYAVPRKFDETILSGKAFSSPKEKRKFIDRYKRVRFAIYDYAMVNLFSPAYFIHMRDTKNAVYLLMNRKQTKPKVVANMFGHFLLDNYDMIFSPDS</sequence>
<organism evidence="1 2">
    <name type="scientific">Cnuella takakiae</name>
    <dbReference type="NCBI Taxonomy" id="1302690"/>
    <lineage>
        <taxon>Bacteria</taxon>
        <taxon>Pseudomonadati</taxon>
        <taxon>Bacteroidota</taxon>
        <taxon>Chitinophagia</taxon>
        <taxon>Chitinophagales</taxon>
        <taxon>Chitinophagaceae</taxon>
        <taxon>Cnuella</taxon>
    </lineage>
</organism>
<dbReference type="EMBL" id="FQUO01000009">
    <property type="protein sequence ID" value="SHF52868.1"/>
    <property type="molecule type" value="Genomic_DNA"/>
</dbReference>
<evidence type="ECO:0000313" key="1">
    <source>
        <dbReference type="EMBL" id="SHF52868.1"/>
    </source>
</evidence>
<dbReference type="Proteomes" id="UP000184368">
    <property type="component" value="Unassembled WGS sequence"/>
</dbReference>
<dbReference type="AlphaFoldDB" id="A0A1M5CDP6"/>
<dbReference type="STRING" id="1302690.BUE76_07610"/>
<proteinExistence type="predicted"/>
<gene>
    <name evidence="1" type="ORF">SAMN05444008_10925</name>
</gene>
<protein>
    <submittedName>
        <fullName evidence="1">Uncharacterized protein</fullName>
    </submittedName>
</protein>
<dbReference type="RefSeq" id="WP_073043678.1">
    <property type="nucleotide sequence ID" value="NZ_FQUO01000009.1"/>
</dbReference>
<dbReference type="OrthoDB" id="1340039at2"/>
<accession>A0A1M5CDP6</accession>
<keyword evidence="2" id="KW-1185">Reference proteome</keyword>
<reference evidence="1 2" key="1">
    <citation type="submission" date="2016-11" db="EMBL/GenBank/DDBJ databases">
        <authorList>
            <person name="Jaros S."/>
            <person name="Januszkiewicz K."/>
            <person name="Wedrychowicz H."/>
        </authorList>
    </citation>
    <scope>NUCLEOTIDE SEQUENCE [LARGE SCALE GENOMIC DNA]</scope>
    <source>
        <strain evidence="1 2">DSM 26897</strain>
    </source>
</reference>